<proteinExistence type="predicted"/>
<sequence length="135" mass="15233">MTQVMSDWSELPHDLLGLIGSRLNLIEDYLNFGTVRKSWHSAATKHNFNSELPRVPWLMLAEEEDGNNGKASLLHPFSGVQIDLPHQDTTEDYEGHQTGDWPMFFFQRAVLSASPSHTTFSWSLRDTRGSSVSGD</sequence>
<dbReference type="EMBL" id="JAVYJV010000009">
    <property type="protein sequence ID" value="KAK4362476.1"/>
    <property type="molecule type" value="Genomic_DNA"/>
</dbReference>
<dbReference type="InterPro" id="IPR050942">
    <property type="entry name" value="F-box_BR-signaling"/>
</dbReference>
<dbReference type="Gene3D" id="1.20.1280.50">
    <property type="match status" value="1"/>
</dbReference>
<dbReference type="PANTHER" id="PTHR44259">
    <property type="entry name" value="OS07G0183000 PROTEIN-RELATED"/>
    <property type="match status" value="1"/>
</dbReference>
<organism evidence="1 2">
    <name type="scientific">Anisodus tanguticus</name>
    <dbReference type="NCBI Taxonomy" id="243964"/>
    <lineage>
        <taxon>Eukaryota</taxon>
        <taxon>Viridiplantae</taxon>
        <taxon>Streptophyta</taxon>
        <taxon>Embryophyta</taxon>
        <taxon>Tracheophyta</taxon>
        <taxon>Spermatophyta</taxon>
        <taxon>Magnoliopsida</taxon>
        <taxon>eudicotyledons</taxon>
        <taxon>Gunneridae</taxon>
        <taxon>Pentapetalae</taxon>
        <taxon>asterids</taxon>
        <taxon>lamiids</taxon>
        <taxon>Solanales</taxon>
        <taxon>Solanaceae</taxon>
        <taxon>Solanoideae</taxon>
        <taxon>Hyoscyameae</taxon>
        <taxon>Anisodus</taxon>
    </lineage>
</organism>
<dbReference type="PANTHER" id="PTHR44259:SF96">
    <property type="entry name" value="F-BOX PROTEIN SKIP23-LIKE"/>
    <property type="match status" value="1"/>
</dbReference>
<protein>
    <recommendedName>
        <fullName evidence="3">F-box protein</fullName>
    </recommendedName>
</protein>
<dbReference type="AlphaFoldDB" id="A0AAE1S2U4"/>
<evidence type="ECO:0000313" key="1">
    <source>
        <dbReference type="EMBL" id="KAK4362476.1"/>
    </source>
</evidence>
<name>A0AAE1S2U4_9SOLA</name>
<reference evidence="1" key="1">
    <citation type="submission" date="2023-12" db="EMBL/GenBank/DDBJ databases">
        <title>Genome assembly of Anisodus tanguticus.</title>
        <authorList>
            <person name="Wang Y.-J."/>
        </authorList>
    </citation>
    <scope>NUCLEOTIDE SEQUENCE</scope>
    <source>
        <strain evidence="1">KB-2021</strain>
        <tissue evidence="1">Leaf</tissue>
    </source>
</reference>
<gene>
    <name evidence="1" type="ORF">RND71_017717</name>
</gene>
<evidence type="ECO:0000313" key="2">
    <source>
        <dbReference type="Proteomes" id="UP001291623"/>
    </source>
</evidence>
<comment type="caution">
    <text evidence="1">The sequence shown here is derived from an EMBL/GenBank/DDBJ whole genome shotgun (WGS) entry which is preliminary data.</text>
</comment>
<keyword evidence="2" id="KW-1185">Reference proteome</keyword>
<accession>A0AAE1S2U4</accession>
<dbReference type="Proteomes" id="UP001291623">
    <property type="component" value="Unassembled WGS sequence"/>
</dbReference>
<evidence type="ECO:0008006" key="3">
    <source>
        <dbReference type="Google" id="ProtNLM"/>
    </source>
</evidence>